<dbReference type="GO" id="GO:0005759">
    <property type="term" value="C:mitochondrial matrix"/>
    <property type="evidence" value="ECO:0007669"/>
    <property type="project" value="UniProtKB-SubCell"/>
</dbReference>
<feature type="domain" description="Peripheral subunit-binding (PSBD)" evidence="12">
    <location>
        <begin position="180"/>
        <end position="217"/>
    </location>
</feature>
<evidence type="ECO:0000259" key="11">
    <source>
        <dbReference type="PROSITE" id="PS50968"/>
    </source>
</evidence>
<feature type="domain" description="Lipoyl-binding" evidence="11">
    <location>
        <begin position="49"/>
        <end position="124"/>
    </location>
</feature>
<dbReference type="SUPFAM" id="SSF47005">
    <property type="entry name" value="Peripheral subunit-binding domain of 2-oxo acid dehydrogenase complex"/>
    <property type="match status" value="1"/>
</dbReference>
<protein>
    <recommendedName>
        <fullName evidence="9">Dihydrolipoamide acetyltransferase component of pyruvate dehydrogenase complex</fullName>
        <ecNumber evidence="9">2.3.1.-</ecNumber>
    </recommendedName>
</protein>
<dbReference type="AlphaFoldDB" id="A0A2K3QEK1"/>
<dbReference type="SUPFAM" id="SSF52777">
    <property type="entry name" value="CoA-dependent acyltransferases"/>
    <property type="match status" value="1"/>
</dbReference>
<dbReference type="InterPro" id="IPR000089">
    <property type="entry name" value="Biotin_lipoyl"/>
</dbReference>
<feature type="region of interest" description="Disordered" evidence="10">
    <location>
        <begin position="130"/>
        <end position="179"/>
    </location>
</feature>
<dbReference type="STRING" id="45235.A0A2K3QEK1"/>
<dbReference type="OrthoDB" id="15567at2759"/>
<evidence type="ECO:0000256" key="5">
    <source>
        <dbReference type="ARBA" id="ARBA00022823"/>
    </source>
</evidence>
<evidence type="ECO:0000256" key="3">
    <source>
        <dbReference type="ARBA" id="ARBA00007317"/>
    </source>
</evidence>
<keyword evidence="14" id="KW-1185">Reference proteome</keyword>
<dbReference type="InterPro" id="IPR004167">
    <property type="entry name" value="PSBD"/>
</dbReference>
<dbReference type="EMBL" id="NRSZ01000636">
    <property type="protein sequence ID" value="PNY25967.1"/>
    <property type="molecule type" value="Genomic_DNA"/>
</dbReference>
<dbReference type="FunFam" id="2.40.50.100:FF:000013">
    <property type="entry name" value="Dihydrolipoamide acetyltransferase component of pyruvate dehydrogenase complex"/>
    <property type="match status" value="1"/>
</dbReference>
<keyword evidence="6" id="KW-0809">Transit peptide</keyword>
<proteinExistence type="inferred from homology"/>
<dbReference type="InterPro" id="IPR036625">
    <property type="entry name" value="E3-bd_dom_sf"/>
</dbReference>
<organism evidence="13 14">
    <name type="scientific">Tolypocladium capitatum</name>
    <dbReference type="NCBI Taxonomy" id="45235"/>
    <lineage>
        <taxon>Eukaryota</taxon>
        <taxon>Fungi</taxon>
        <taxon>Dikarya</taxon>
        <taxon>Ascomycota</taxon>
        <taxon>Pezizomycotina</taxon>
        <taxon>Sordariomycetes</taxon>
        <taxon>Hypocreomycetidae</taxon>
        <taxon>Hypocreales</taxon>
        <taxon>Ophiocordycipitaceae</taxon>
        <taxon>Tolypocladium</taxon>
    </lineage>
</organism>
<keyword evidence="7" id="KW-0496">Mitochondrion</keyword>
<keyword evidence="8 9" id="KW-0012">Acyltransferase</keyword>
<dbReference type="GO" id="GO:0045333">
    <property type="term" value="P:cellular respiration"/>
    <property type="evidence" value="ECO:0007669"/>
    <property type="project" value="UniProtKB-ARBA"/>
</dbReference>
<dbReference type="InterPro" id="IPR023213">
    <property type="entry name" value="CAT-like_dom_sf"/>
</dbReference>
<dbReference type="PROSITE" id="PS51826">
    <property type="entry name" value="PSBD"/>
    <property type="match status" value="1"/>
</dbReference>
<gene>
    <name evidence="13" type="ORF">TCAP_04097</name>
</gene>
<dbReference type="CDD" id="cd06849">
    <property type="entry name" value="lipoyl_domain"/>
    <property type="match status" value="1"/>
</dbReference>
<comment type="cofactor">
    <cofactor evidence="1 9">
        <name>(R)-lipoate</name>
        <dbReference type="ChEBI" id="CHEBI:83088"/>
    </cofactor>
</comment>
<dbReference type="InterPro" id="IPR011053">
    <property type="entry name" value="Single_hybrid_motif"/>
</dbReference>
<evidence type="ECO:0000256" key="6">
    <source>
        <dbReference type="ARBA" id="ARBA00022946"/>
    </source>
</evidence>
<dbReference type="GO" id="GO:0031405">
    <property type="term" value="F:lipoic acid binding"/>
    <property type="evidence" value="ECO:0007669"/>
    <property type="project" value="TreeGrafter"/>
</dbReference>
<dbReference type="FunFam" id="3.30.559.10:FF:000007">
    <property type="entry name" value="Dihydrolipoamide acetyltransferase component of pyruvate dehydrogenase complex"/>
    <property type="match status" value="1"/>
</dbReference>
<dbReference type="PANTHER" id="PTHR43178">
    <property type="entry name" value="DIHYDROLIPOAMIDE ACETYLTRANSFERASE COMPONENT OF PYRUVATE DEHYDROGENASE COMPLEX"/>
    <property type="match status" value="1"/>
</dbReference>
<comment type="similarity">
    <text evidence="3 9">Belongs to the 2-oxoacid dehydrogenase family.</text>
</comment>
<evidence type="ECO:0000256" key="1">
    <source>
        <dbReference type="ARBA" id="ARBA00001938"/>
    </source>
</evidence>
<comment type="caution">
    <text evidence="13">The sequence shown here is derived from an EMBL/GenBank/DDBJ whole genome shotgun (WGS) entry which is preliminary data.</text>
</comment>
<dbReference type="Gene3D" id="2.40.50.100">
    <property type="match status" value="1"/>
</dbReference>
<dbReference type="InterPro" id="IPR001078">
    <property type="entry name" value="2-oxoacid_DH_actylTfrase"/>
</dbReference>
<evidence type="ECO:0000256" key="7">
    <source>
        <dbReference type="ARBA" id="ARBA00023128"/>
    </source>
</evidence>
<evidence type="ECO:0000256" key="9">
    <source>
        <dbReference type="RuleBase" id="RU003423"/>
    </source>
</evidence>
<dbReference type="Pfam" id="PF02817">
    <property type="entry name" value="E3_binding"/>
    <property type="match status" value="1"/>
</dbReference>
<name>A0A2K3QEK1_9HYPO</name>
<comment type="subcellular location">
    <subcellularLocation>
        <location evidence="2">Mitochondrion matrix</location>
    </subcellularLocation>
</comment>
<evidence type="ECO:0000313" key="14">
    <source>
        <dbReference type="Proteomes" id="UP000236621"/>
    </source>
</evidence>
<dbReference type="Gene3D" id="3.30.559.10">
    <property type="entry name" value="Chloramphenicol acetyltransferase-like domain"/>
    <property type="match status" value="1"/>
</dbReference>
<dbReference type="Gene3D" id="4.10.320.10">
    <property type="entry name" value="E3-binding domain"/>
    <property type="match status" value="1"/>
</dbReference>
<dbReference type="InterPro" id="IPR050743">
    <property type="entry name" value="2-oxoacid_DH_E2_comp"/>
</dbReference>
<keyword evidence="4 9" id="KW-0808">Transferase</keyword>
<dbReference type="Pfam" id="PF00364">
    <property type="entry name" value="Biotin_lipoyl"/>
    <property type="match status" value="1"/>
</dbReference>
<dbReference type="EC" id="2.3.1.-" evidence="9"/>
<dbReference type="Pfam" id="PF00198">
    <property type="entry name" value="2-oxoacid_dh"/>
    <property type="match status" value="1"/>
</dbReference>
<keyword evidence="5 9" id="KW-0450">Lipoyl</keyword>
<dbReference type="PANTHER" id="PTHR43178:SF5">
    <property type="entry name" value="LIPOAMIDE ACYLTRANSFERASE COMPONENT OF BRANCHED-CHAIN ALPHA-KETO ACID DEHYDROGENASE COMPLEX, MITOCHONDRIAL"/>
    <property type="match status" value="1"/>
</dbReference>
<dbReference type="GO" id="GO:0016407">
    <property type="term" value="F:acetyltransferase activity"/>
    <property type="evidence" value="ECO:0007669"/>
    <property type="project" value="TreeGrafter"/>
</dbReference>
<evidence type="ECO:0000256" key="4">
    <source>
        <dbReference type="ARBA" id="ARBA00022679"/>
    </source>
</evidence>
<reference evidence="13 14" key="1">
    <citation type="submission" date="2017-08" db="EMBL/GenBank/DDBJ databases">
        <title>Harnessing the power of phylogenomics to disentangle the directionality and signatures of interkingdom host jumping in the parasitic fungal genus Tolypocladium.</title>
        <authorList>
            <person name="Quandt C.A."/>
            <person name="Patterson W."/>
            <person name="Spatafora J.W."/>
        </authorList>
    </citation>
    <scope>NUCLEOTIDE SEQUENCE [LARGE SCALE GENOMIC DNA]</scope>
    <source>
        <strain evidence="13 14">CBS 113982</strain>
    </source>
</reference>
<sequence>MFLQRGSRVLRRQLQASRAAGRAVAVGKGGVVAGPAPRWFTESRRLCAVKPVLLADIGEGIVECEVIQWFVEPGARVEEFSPLCEVQSDKASVEITSRFTGTVKKLYYEAGEMAKVGKAFVDIDIEGGAADEAEPPKDEPAAPAPAPAPEQKGGDDAAAAQSSVPGGGQTRKPKGKMATLATPAVRHLSKELDVDIADVDGTGKDGRVLKEDIYSLRGRLNKALARFPAAADQPSKLSYLPFIIKAVSLALYRFPTLNGRVDMDSANGGGGKPALVMRSQHNIGVAMDTPQGLLVPVIKNVGALSVVSIAAELARLQRLAHAGRLAPGDMAGGTITVSNIGNIGGTYLSPVIVEREVAILGIGRMRTVPAFDEQDRVVKRHVCNFSWSADHRVVDGATMARAAEVVRRLVEEPEVMVMHLR</sequence>
<evidence type="ECO:0000259" key="12">
    <source>
        <dbReference type="PROSITE" id="PS51826"/>
    </source>
</evidence>
<dbReference type="InterPro" id="IPR003016">
    <property type="entry name" value="2-oxoA_DH_lipoyl-BS"/>
</dbReference>
<accession>A0A2K3QEK1</accession>
<dbReference type="PROSITE" id="PS00189">
    <property type="entry name" value="LIPOYL"/>
    <property type="match status" value="1"/>
</dbReference>
<dbReference type="PROSITE" id="PS50968">
    <property type="entry name" value="BIOTINYL_LIPOYL"/>
    <property type="match status" value="1"/>
</dbReference>
<evidence type="ECO:0000256" key="8">
    <source>
        <dbReference type="ARBA" id="ARBA00023315"/>
    </source>
</evidence>
<evidence type="ECO:0000256" key="10">
    <source>
        <dbReference type="SAM" id="MobiDB-lite"/>
    </source>
</evidence>
<dbReference type="Proteomes" id="UP000236621">
    <property type="component" value="Unassembled WGS sequence"/>
</dbReference>
<dbReference type="SUPFAM" id="SSF51230">
    <property type="entry name" value="Single hybrid motif"/>
    <property type="match status" value="1"/>
</dbReference>
<evidence type="ECO:0000313" key="13">
    <source>
        <dbReference type="EMBL" id="PNY25967.1"/>
    </source>
</evidence>
<evidence type="ECO:0000256" key="2">
    <source>
        <dbReference type="ARBA" id="ARBA00004305"/>
    </source>
</evidence>